<name>A0ABY7V532_9DEIO</name>
<evidence type="ECO:0000313" key="2">
    <source>
        <dbReference type="EMBL" id="WDA60314.1"/>
    </source>
</evidence>
<keyword evidence="3" id="KW-1185">Reference proteome</keyword>
<dbReference type="Gene3D" id="3.20.20.450">
    <property type="entry name" value="EAL domain"/>
    <property type="match status" value="1"/>
</dbReference>
<feature type="domain" description="EAL" evidence="1">
    <location>
        <begin position="1"/>
        <end position="51"/>
    </location>
</feature>
<dbReference type="SUPFAM" id="SSF141868">
    <property type="entry name" value="EAL domain-like"/>
    <property type="match status" value="1"/>
</dbReference>
<reference evidence="2 3" key="1">
    <citation type="submission" date="2022-12" db="EMBL/GenBank/DDBJ databases">
        <title>Genome Sequence of Deinococcus aquaticus Type Strain PB314.</title>
        <authorList>
            <person name="Albert C."/>
            <person name="Hill J."/>
            <person name="Boren L."/>
            <person name="Scholz-Ng S."/>
            <person name="Fatema N."/>
            <person name="Grosso R."/>
            <person name="Soboslay E."/>
            <person name="Tuohy J."/>
        </authorList>
    </citation>
    <scope>NUCLEOTIDE SEQUENCE [LARGE SCALE GENOMIC DNA]</scope>
    <source>
        <strain evidence="2 3">PB-314</strain>
        <plasmid evidence="2 3">pDATS01</plasmid>
    </source>
</reference>
<protein>
    <recommendedName>
        <fullName evidence="1">EAL domain-containing protein</fullName>
    </recommendedName>
</protein>
<keyword evidence="2" id="KW-0614">Plasmid</keyword>
<accession>A0ABY7V532</accession>
<evidence type="ECO:0000313" key="3">
    <source>
        <dbReference type="Proteomes" id="UP001217044"/>
    </source>
</evidence>
<dbReference type="PROSITE" id="PS50883">
    <property type="entry name" value="EAL"/>
    <property type="match status" value="1"/>
</dbReference>
<sequence length="51" mass="5553">MAGGGVPRILSWGLDGNPRRQRVARHMIALARALDLDVVAEGIEQEFPLPC</sequence>
<dbReference type="Proteomes" id="UP001217044">
    <property type="component" value="Plasmid pDATS01"/>
</dbReference>
<dbReference type="EMBL" id="CP115166">
    <property type="protein sequence ID" value="WDA60314.1"/>
    <property type="molecule type" value="Genomic_DNA"/>
</dbReference>
<organism evidence="2 3">
    <name type="scientific">Deinococcus aquaticus</name>
    <dbReference type="NCBI Taxonomy" id="328692"/>
    <lineage>
        <taxon>Bacteria</taxon>
        <taxon>Thermotogati</taxon>
        <taxon>Deinococcota</taxon>
        <taxon>Deinococci</taxon>
        <taxon>Deinococcales</taxon>
        <taxon>Deinococcaceae</taxon>
        <taxon>Deinococcus</taxon>
    </lineage>
</organism>
<dbReference type="RefSeq" id="WP_273991093.1">
    <property type="nucleotide sequence ID" value="NZ_BAABQT010000026.1"/>
</dbReference>
<geneLocation type="plasmid" evidence="2 3">
    <name>pDATS01</name>
</geneLocation>
<evidence type="ECO:0000259" key="1">
    <source>
        <dbReference type="PROSITE" id="PS50883"/>
    </source>
</evidence>
<dbReference type="InterPro" id="IPR035919">
    <property type="entry name" value="EAL_sf"/>
</dbReference>
<gene>
    <name evidence="2" type="ORF">M8445_16625</name>
</gene>
<dbReference type="InterPro" id="IPR001633">
    <property type="entry name" value="EAL_dom"/>
</dbReference>
<proteinExistence type="predicted"/>